<feature type="domain" description="C2H2-type" evidence="9">
    <location>
        <begin position="350"/>
        <end position="378"/>
    </location>
</feature>
<keyword evidence="7" id="KW-0539">Nucleus</keyword>
<feature type="domain" description="C2H2-type" evidence="9">
    <location>
        <begin position="36"/>
        <end position="63"/>
    </location>
</feature>
<evidence type="ECO:0000256" key="7">
    <source>
        <dbReference type="ARBA" id="ARBA00023242"/>
    </source>
</evidence>
<keyword evidence="11" id="KW-1185">Reference proteome</keyword>
<feature type="domain" description="C2H2-type" evidence="9">
    <location>
        <begin position="322"/>
        <end position="349"/>
    </location>
</feature>
<dbReference type="FunFam" id="3.30.160.60:FF:002343">
    <property type="entry name" value="Zinc finger protein 33A"/>
    <property type="match status" value="1"/>
</dbReference>
<reference evidence="10" key="1">
    <citation type="submission" date="2022-08" db="UniProtKB">
        <authorList>
            <consortium name="EnsemblMetazoa"/>
        </authorList>
    </citation>
    <scope>IDENTIFICATION</scope>
    <source>
        <strain evidence="10">Israel</strain>
    </source>
</reference>
<organism evidence="10 11">
    <name type="scientific">Phlebotomus papatasi</name>
    <name type="common">Sandfly</name>
    <dbReference type="NCBI Taxonomy" id="29031"/>
    <lineage>
        <taxon>Eukaryota</taxon>
        <taxon>Metazoa</taxon>
        <taxon>Ecdysozoa</taxon>
        <taxon>Arthropoda</taxon>
        <taxon>Hexapoda</taxon>
        <taxon>Insecta</taxon>
        <taxon>Pterygota</taxon>
        <taxon>Neoptera</taxon>
        <taxon>Endopterygota</taxon>
        <taxon>Diptera</taxon>
        <taxon>Nematocera</taxon>
        <taxon>Psychodoidea</taxon>
        <taxon>Psychodidae</taxon>
        <taxon>Phlebotomus</taxon>
        <taxon>Phlebotomus</taxon>
    </lineage>
</organism>
<keyword evidence="5" id="KW-0862">Zinc</keyword>
<evidence type="ECO:0000256" key="3">
    <source>
        <dbReference type="ARBA" id="ARBA00022737"/>
    </source>
</evidence>
<feature type="domain" description="C2H2-type" evidence="9">
    <location>
        <begin position="10"/>
        <end position="37"/>
    </location>
</feature>
<dbReference type="GO" id="GO:0008270">
    <property type="term" value="F:zinc ion binding"/>
    <property type="evidence" value="ECO:0007669"/>
    <property type="project" value="UniProtKB-KW"/>
</dbReference>
<dbReference type="AlphaFoldDB" id="A0A1B0DG23"/>
<keyword evidence="2" id="KW-0479">Metal-binding</keyword>
<comment type="subcellular location">
    <subcellularLocation>
        <location evidence="1">Nucleus</location>
    </subcellularLocation>
</comment>
<evidence type="ECO:0000259" key="9">
    <source>
        <dbReference type="PROSITE" id="PS50157"/>
    </source>
</evidence>
<keyword evidence="3" id="KW-0677">Repeat</keyword>
<dbReference type="GO" id="GO:0003677">
    <property type="term" value="F:DNA binding"/>
    <property type="evidence" value="ECO:0007669"/>
    <property type="project" value="UniProtKB-KW"/>
</dbReference>
<evidence type="ECO:0000256" key="2">
    <source>
        <dbReference type="ARBA" id="ARBA00022723"/>
    </source>
</evidence>
<dbReference type="FunFam" id="3.30.160.60:FF:001119">
    <property type="entry name" value="zinc finger protein 408"/>
    <property type="match status" value="1"/>
</dbReference>
<dbReference type="InterPro" id="IPR013087">
    <property type="entry name" value="Znf_C2H2_type"/>
</dbReference>
<dbReference type="VEuPathDB" id="VectorBase:PPAPM1_000468"/>
<dbReference type="FunFam" id="3.30.160.60:FF:000100">
    <property type="entry name" value="Zinc finger 45-like"/>
    <property type="match status" value="1"/>
</dbReference>
<accession>A0A1B0DG23</accession>
<sequence>MPLAVDEILHKCNLCGKTFSQVSSLRQHEGTHRKDFPCSFCEKCFNRRDKLAKHMKMHKDAKPFACTKCGKSYDDQFKLDHHMRVHFGTTDHVCLICNKHFQAAKNLKRHMILHTGEKPYQCDHCGSTFPRRDKLTAHLKAHAGRGEIVLDKDTPKKTQKAVLPDTFHQSSSTETKKLDSNEPPREVVKGVSSIMPPDSPYMSEDDEPEDIQMIEESEVEEPNEDSIYDCVYCYKSFLLLDLLRDHMEEAHDIEMSAKDLLEQFRFTCSLCKNEFSNQQTFSHHMKTHTKQKTFNCTICAMSFDRYFQLVSHSKVHQSQKAFPCQLCGRSFDDAVRLENHTKVHTNQKDFKCTICEVGFQSMKNLRRHIQTIHSTDKPYTCSEEGCNMSFGRKDKYVLHQRYHERMRNIKCRKCDKILGSQDELQEHMVEHINFTKCDHCDETFVKRKDMLQHKRLRHTPDLFACSGCGKNFQKQRYLKKHLKKSCHKKLEKKNGPEKSHTVTRSNSAIVKEEPVEDDDTDDSLE</sequence>
<dbReference type="VEuPathDB" id="VectorBase:PPAI006984"/>
<proteinExistence type="predicted"/>
<dbReference type="PROSITE" id="PS50157">
    <property type="entry name" value="ZINC_FINGER_C2H2_2"/>
    <property type="match status" value="13"/>
</dbReference>
<dbReference type="EMBL" id="AJVK01059198">
    <property type="status" value="NOT_ANNOTATED_CDS"/>
    <property type="molecule type" value="Genomic_DNA"/>
</dbReference>
<evidence type="ECO:0000256" key="5">
    <source>
        <dbReference type="ARBA" id="ARBA00022833"/>
    </source>
</evidence>
<dbReference type="FunFam" id="3.30.160.60:FF:000045">
    <property type="entry name" value="ZFP69 zinc finger protein B"/>
    <property type="match status" value="1"/>
</dbReference>
<dbReference type="EnsemblMetazoa" id="PPAI006984-RA">
    <property type="protein sequence ID" value="PPAI006984-PA"/>
    <property type="gene ID" value="PPAI006984"/>
</dbReference>
<feature type="domain" description="C2H2-type" evidence="9">
    <location>
        <begin position="92"/>
        <end position="119"/>
    </location>
</feature>
<feature type="region of interest" description="Disordered" evidence="8">
    <location>
        <begin position="163"/>
        <end position="206"/>
    </location>
</feature>
<evidence type="ECO:0000313" key="11">
    <source>
        <dbReference type="Proteomes" id="UP000092462"/>
    </source>
</evidence>
<evidence type="ECO:0000256" key="6">
    <source>
        <dbReference type="ARBA" id="ARBA00023125"/>
    </source>
</evidence>
<dbReference type="PROSITE" id="PS00028">
    <property type="entry name" value="ZINC_FINGER_C2H2_1"/>
    <property type="match status" value="14"/>
</dbReference>
<evidence type="ECO:0000256" key="8">
    <source>
        <dbReference type="SAM" id="MobiDB-lite"/>
    </source>
</evidence>
<dbReference type="PANTHER" id="PTHR24394:SF44">
    <property type="entry name" value="ZINC FINGER PROTEIN 271-LIKE"/>
    <property type="match status" value="1"/>
</dbReference>
<evidence type="ECO:0000256" key="4">
    <source>
        <dbReference type="ARBA" id="ARBA00022771"/>
    </source>
</evidence>
<dbReference type="GO" id="GO:0000981">
    <property type="term" value="F:DNA-binding transcription factor activity, RNA polymerase II-specific"/>
    <property type="evidence" value="ECO:0007669"/>
    <property type="project" value="TreeGrafter"/>
</dbReference>
<feature type="compositionally biased region" description="Basic and acidic residues" evidence="8">
    <location>
        <begin position="174"/>
        <end position="188"/>
    </location>
</feature>
<evidence type="ECO:0000313" key="10">
    <source>
        <dbReference type="EnsemblMetazoa" id="PPAI006984-PA"/>
    </source>
</evidence>
<feature type="compositionally biased region" description="Acidic residues" evidence="8">
    <location>
        <begin position="514"/>
        <end position="525"/>
    </location>
</feature>
<feature type="domain" description="C2H2-type" evidence="9">
    <location>
        <begin position="463"/>
        <end position="492"/>
    </location>
</feature>
<feature type="domain" description="C2H2-type" evidence="9">
    <location>
        <begin position="379"/>
        <end position="408"/>
    </location>
</feature>
<feature type="domain" description="C2H2-type" evidence="9">
    <location>
        <begin position="120"/>
        <end position="147"/>
    </location>
</feature>
<dbReference type="Gene3D" id="3.30.160.60">
    <property type="entry name" value="Classic Zinc Finger"/>
    <property type="match status" value="11"/>
</dbReference>
<evidence type="ECO:0000256" key="1">
    <source>
        <dbReference type="ARBA" id="ARBA00004123"/>
    </source>
</evidence>
<dbReference type="Pfam" id="PF00096">
    <property type="entry name" value="zf-C2H2"/>
    <property type="match status" value="8"/>
</dbReference>
<dbReference type="SMART" id="SM00355">
    <property type="entry name" value="ZnF_C2H2"/>
    <property type="match status" value="14"/>
</dbReference>
<dbReference type="Proteomes" id="UP000092462">
    <property type="component" value="Unassembled WGS sequence"/>
</dbReference>
<feature type="region of interest" description="Disordered" evidence="8">
    <location>
        <begin position="488"/>
        <end position="525"/>
    </location>
</feature>
<dbReference type="PANTHER" id="PTHR24394">
    <property type="entry name" value="ZINC FINGER PROTEIN"/>
    <property type="match status" value="1"/>
</dbReference>
<dbReference type="SUPFAM" id="SSF57667">
    <property type="entry name" value="beta-beta-alpha zinc fingers"/>
    <property type="match status" value="7"/>
</dbReference>
<dbReference type="InterPro" id="IPR036236">
    <property type="entry name" value="Znf_C2H2_sf"/>
</dbReference>
<feature type="domain" description="C2H2-type" evidence="9">
    <location>
        <begin position="435"/>
        <end position="459"/>
    </location>
</feature>
<keyword evidence="6" id="KW-0238">DNA-binding</keyword>
<name>A0A1B0DG23_PHLPP</name>
<feature type="domain" description="C2H2-type" evidence="9">
    <location>
        <begin position="266"/>
        <end position="293"/>
    </location>
</feature>
<feature type="domain" description="C2H2-type" evidence="9">
    <location>
        <begin position="294"/>
        <end position="321"/>
    </location>
</feature>
<feature type="domain" description="C2H2-type" evidence="9">
    <location>
        <begin position="228"/>
        <end position="256"/>
    </location>
</feature>
<protein>
    <recommendedName>
        <fullName evidence="9">C2H2-type domain-containing protein</fullName>
    </recommendedName>
</protein>
<keyword evidence="4" id="KW-0863">Zinc-finger</keyword>
<dbReference type="GO" id="GO:0005634">
    <property type="term" value="C:nucleus"/>
    <property type="evidence" value="ECO:0007669"/>
    <property type="project" value="UniProtKB-SubCell"/>
</dbReference>
<feature type="domain" description="C2H2-type" evidence="9">
    <location>
        <begin position="64"/>
        <end position="91"/>
    </location>
</feature>